<name>A0A7V8LR13_9MYCO</name>
<reference evidence="2 3" key="1">
    <citation type="submission" date="2015-09" db="EMBL/GenBank/DDBJ databases">
        <title>Genome Sequences of Mycobacterium immunogenum Isolates, Recuperated from a Chloraminated Drinking Water Distribution System Simulator Subjected to Episodes of Nitrification.</title>
        <authorList>
            <person name="Gomez-Alvarez V."/>
            <person name="Revetta R.P."/>
        </authorList>
    </citation>
    <scope>NUCLEOTIDE SEQUENCE [LARGE SCALE GENOMIC DNA]</scope>
    <source>
        <strain evidence="2 3">H008</strain>
    </source>
</reference>
<evidence type="ECO:0000313" key="2">
    <source>
        <dbReference type="EMBL" id="KPG14330.1"/>
    </source>
</evidence>
<organism evidence="2 3">
    <name type="scientific">Mycobacteroides immunogenum</name>
    <dbReference type="NCBI Taxonomy" id="83262"/>
    <lineage>
        <taxon>Bacteria</taxon>
        <taxon>Bacillati</taxon>
        <taxon>Actinomycetota</taxon>
        <taxon>Actinomycetes</taxon>
        <taxon>Mycobacteriales</taxon>
        <taxon>Mycobacteriaceae</taxon>
        <taxon>Mycobacteroides</taxon>
    </lineage>
</organism>
<gene>
    <name evidence="1" type="ORF">AN908_06595</name>
    <name evidence="2" type="ORF">AN908_07115</name>
</gene>
<sequence length="82" mass="9044">MSDPAVEAVQRVKCAAWQFIDPPGAAVDVATRAAREALKPIREKIRELQADIPTDDPKFGEGVDYAIAELAPFIYSSEELER</sequence>
<dbReference type="EMBL" id="LJFO01000003">
    <property type="protein sequence ID" value="KPG14253.1"/>
    <property type="molecule type" value="Genomic_DNA"/>
</dbReference>
<proteinExistence type="predicted"/>
<protein>
    <submittedName>
        <fullName evidence="2">Uncharacterized protein</fullName>
    </submittedName>
</protein>
<evidence type="ECO:0000313" key="1">
    <source>
        <dbReference type="EMBL" id="KPG14253.1"/>
    </source>
</evidence>
<dbReference type="RefSeq" id="WP_054416723.1">
    <property type="nucleotide sequence ID" value="NZ_LJFO01000003.1"/>
</dbReference>
<comment type="caution">
    <text evidence="2">The sequence shown here is derived from an EMBL/GenBank/DDBJ whole genome shotgun (WGS) entry which is preliminary data.</text>
</comment>
<dbReference type="AlphaFoldDB" id="A0A7V8LR13"/>
<dbReference type="Proteomes" id="UP000037843">
    <property type="component" value="Unassembled WGS sequence"/>
</dbReference>
<evidence type="ECO:0000313" key="3">
    <source>
        <dbReference type="Proteomes" id="UP000037843"/>
    </source>
</evidence>
<accession>A0A7V8LR13</accession>
<dbReference type="EMBL" id="LJFO01000003">
    <property type="protein sequence ID" value="KPG14330.1"/>
    <property type="molecule type" value="Genomic_DNA"/>
</dbReference>